<dbReference type="InterPro" id="IPR012340">
    <property type="entry name" value="NA-bd_OB-fold"/>
</dbReference>
<dbReference type="Proteomes" id="UP000655225">
    <property type="component" value="Unassembled WGS sequence"/>
</dbReference>
<name>A0A834YJJ0_TETSI</name>
<reference evidence="2 3" key="1">
    <citation type="submission" date="2020-04" db="EMBL/GenBank/DDBJ databases">
        <title>Plant Genome Project.</title>
        <authorList>
            <person name="Zhang R.-G."/>
        </authorList>
    </citation>
    <scope>NUCLEOTIDE SEQUENCE [LARGE SCALE GENOMIC DNA]</scope>
    <source>
        <strain evidence="2">YNK0</strain>
        <tissue evidence="2">Leaf</tissue>
    </source>
</reference>
<dbReference type="AlphaFoldDB" id="A0A834YJJ0"/>
<dbReference type="PANTHER" id="PTHR47165">
    <property type="entry name" value="OS03G0429900 PROTEIN"/>
    <property type="match status" value="1"/>
</dbReference>
<dbReference type="Pfam" id="PF08646">
    <property type="entry name" value="Rep_fac-A_C"/>
    <property type="match status" value="1"/>
</dbReference>
<evidence type="ECO:0000313" key="2">
    <source>
        <dbReference type="EMBL" id="KAF8380716.1"/>
    </source>
</evidence>
<feature type="domain" description="Replication factor A C-terminal" evidence="1">
    <location>
        <begin position="244"/>
        <end position="331"/>
    </location>
</feature>
<proteinExistence type="predicted"/>
<comment type="caution">
    <text evidence="2">The sequence shown here is derived from an EMBL/GenBank/DDBJ whole genome shotgun (WGS) entry which is preliminary data.</text>
</comment>
<evidence type="ECO:0000259" key="1">
    <source>
        <dbReference type="Pfam" id="PF08646"/>
    </source>
</evidence>
<protein>
    <recommendedName>
        <fullName evidence="1">Replication factor A C-terminal domain-containing protein</fullName>
    </recommendedName>
</protein>
<dbReference type="Gene3D" id="2.40.50.140">
    <property type="entry name" value="Nucleic acid-binding proteins"/>
    <property type="match status" value="2"/>
</dbReference>
<dbReference type="PANTHER" id="PTHR47165:SF4">
    <property type="entry name" value="OS03G0429900 PROTEIN"/>
    <property type="match status" value="1"/>
</dbReference>
<organism evidence="2 3">
    <name type="scientific">Tetracentron sinense</name>
    <name type="common">Spur-leaf</name>
    <dbReference type="NCBI Taxonomy" id="13715"/>
    <lineage>
        <taxon>Eukaryota</taxon>
        <taxon>Viridiplantae</taxon>
        <taxon>Streptophyta</taxon>
        <taxon>Embryophyta</taxon>
        <taxon>Tracheophyta</taxon>
        <taxon>Spermatophyta</taxon>
        <taxon>Magnoliopsida</taxon>
        <taxon>Trochodendrales</taxon>
        <taxon>Trochodendraceae</taxon>
        <taxon>Tetracentron</taxon>
    </lineage>
</organism>
<dbReference type="EMBL" id="JABCRI010000021">
    <property type="protein sequence ID" value="KAF8380716.1"/>
    <property type="molecule type" value="Genomic_DNA"/>
</dbReference>
<dbReference type="SUPFAM" id="SSF50249">
    <property type="entry name" value="Nucleic acid-binding proteins"/>
    <property type="match status" value="2"/>
</dbReference>
<keyword evidence="3" id="KW-1185">Reference proteome</keyword>
<accession>A0A834YJJ0</accession>
<dbReference type="InterPro" id="IPR013955">
    <property type="entry name" value="Rep_factor-A_C"/>
</dbReference>
<evidence type="ECO:0000313" key="3">
    <source>
        <dbReference type="Proteomes" id="UP000655225"/>
    </source>
</evidence>
<dbReference type="OrthoDB" id="1740937at2759"/>
<gene>
    <name evidence="2" type="ORF">HHK36_028206</name>
</gene>
<sequence length="424" mass="47908">MLYFKIVLNYSHSNPPLPLFLLLFCAPTLRLDFILTFVKIDNEARRIRPVMLDKIQQQIGFHSSFEVGSTSNQASRLNSLEEEQQNTLQGISTISNNVSHFHNSCNEHGSLGNYNRSGIDFVAIVLDVLPMKMVKSDTIAVREIIVIERELKPVLFCTWNEFIANEAESISKLAHTNPIIVAPRVKVTSFNGLSLSTRGSTSLIINPDIPETNALQIWIITHDIYYFQKFDYWTKASLSITDLQQKFWYMACSNCNKETPTDYANSITCSHCSSLNATAQPRTMIKVQLADATGNLLATIFGEQAEKVISATSVQVMQFSTEDKFQCMFIMHNGSALLDKVLNPIPYVVEFIGIGVSYCHSMVFEQVVCFEFHSLEESEELSVGYLWVFLLYIKGNAMAEKSDNQEWCSTIADQQNFVPNTYAD</sequence>